<name>A0A4U6VWJ8_SETVI</name>
<dbReference type="Proteomes" id="UP000298652">
    <property type="component" value="Chromosome 2"/>
</dbReference>
<gene>
    <name evidence="1" type="ORF">SEVIR_2G298300v2</name>
</gene>
<dbReference type="EMBL" id="CM016553">
    <property type="protein sequence ID" value="TKW34308.1"/>
    <property type="molecule type" value="Genomic_DNA"/>
</dbReference>
<keyword evidence="2" id="KW-1185">Reference proteome</keyword>
<proteinExistence type="predicted"/>
<evidence type="ECO:0000313" key="1">
    <source>
        <dbReference type="EMBL" id="TKW34308.1"/>
    </source>
</evidence>
<sequence>MVFSTRSSSTPRLLPQTGIGTSAALGASTDLQVSAIKSLIN</sequence>
<protein>
    <submittedName>
        <fullName evidence="1">Uncharacterized protein</fullName>
    </submittedName>
</protein>
<evidence type="ECO:0000313" key="2">
    <source>
        <dbReference type="Proteomes" id="UP000298652"/>
    </source>
</evidence>
<dbReference type="Gramene" id="TKW34308">
    <property type="protein sequence ID" value="TKW34308"/>
    <property type="gene ID" value="SEVIR_2G298300v2"/>
</dbReference>
<dbReference type="AlphaFoldDB" id="A0A4U6VWJ8"/>
<organism evidence="1 2">
    <name type="scientific">Setaria viridis</name>
    <name type="common">Green bristlegrass</name>
    <name type="synonym">Setaria italica subsp. viridis</name>
    <dbReference type="NCBI Taxonomy" id="4556"/>
    <lineage>
        <taxon>Eukaryota</taxon>
        <taxon>Viridiplantae</taxon>
        <taxon>Streptophyta</taxon>
        <taxon>Embryophyta</taxon>
        <taxon>Tracheophyta</taxon>
        <taxon>Spermatophyta</taxon>
        <taxon>Magnoliopsida</taxon>
        <taxon>Liliopsida</taxon>
        <taxon>Poales</taxon>
        <taxon>Poaceae</taxon>
        <taxon>PACMAD clade</taxon>
        <taxon>Panicoideae</taxon>
        <taxon>Panicodae</taxon>
        <taxon>Paniceae</taxon>
        <taxon>Cenchrinae</taxon>
        <taxon>Setaria</taxon>
    </lineage>
</organism>
<reference evidence="1" key="1">
    <citation type="submission" date="2019-03" db="EMBL/GenBank/DDBJ databases">
        <title>WGS assembly of Setaria viridis.</title>
        <authorList>
            <person name="Huang P."/>
            <person name="Jenkins J."/>
            <person name="Grimwood J."/>
            <person name="Barry K."/>
            <person name="Healey A."/>
            <person name="Mamidi S."/>
            <person name="Sreedasyam A."/>
            <person name="Shu S."/>
            <person name="Feldman M."/>
            <person name="Wu J."/>
            <person name="Yu Y."/>
            <person name="Chen C."/>
            <person name="Johnson J."/>
            <person name="Rokhsar D."/>
            <person name="Baxter I."/>
            <person name="Schmutz J."/>
            <person name="Brutnell T."/>
            <person name="Kellogg E."/>
        </authorList>
    </citation>
    <scope>NUCLEOTIDE SEQUENCE [LARGE SCALE GENOMIC DNA]</scope>
</reference>
<accession>A0A4U6VWJ8</accession>